<feature type="transmembrane region" description="Helical" evidence="1">
    <location>
        <begin position="182"/>
        <end position="201"/>
    </location>
</feature>
<feature type="transmembrane region" description="Helical" evidence="1">
    <location>
        <begin position="139"/>
        <end position="161"/>
    </location>
</feature>
<accession>A0A5C6A3K4</accession>
<dbReference type="AlphaFoldDB" id="A0A5C6A3K4"/>
<feature type="transmembrane region" description="Helical" evidence="1">
    <location>
        <begin position="42"/>
        <end position="64"/>
    </location>
</feature>
<proteinExistence type="predicted"/>
<evidence type="ECO:0000256" key="1">
    <source>
        <dbReference type="SAM" id="Phobius"/>
    </source>
</evidence>
<keyword evidence="1" id="KW-0812">Transmembrane</keyword>
<sequence length="243" mass="25442">MTLNPYQAPAELESDAVKVETGQEAEGSMSDRDRQAILSGINLVRTGHSVVVVMLFLTPIIATLSDLNPLDPNGGLFSGIPLGVGFGLMVSILGVAHWCTITQPQRRSAWLALVLQTFSMVAVYGYLMAVFNAGFANGFVRLFGASAFAGLLISQAVIALIMRSFALKCGDDGAKASCELSVVGYAIAASVASLIALGMPTPAGTKLVAYFLSGLFVLVGVSTKVRAAHSLLGKFRRESSPAI</sequence>
<evidence type="ECO:0000313" key="2">
    <source>
        <dbReference type="EMBL" id="TWT93955.1"/>
    </source>
</evidence>
<evidence type="ECO:0000313" key="3">
    <source>
        <dbReference type="Proteomes" id="UP000320176"/>
    </source>
</evidence>
<reference evidence="2 3" key="1">
    <citation type="submission" date="2019-02" db="EMBL/GenBank/DDBJ databases">
        <title>Deep-cultivation of Planctomycetes and their phenomic and genomic characterization uncovers novel biology.</title>
        <authorList>
            <person name="Wiegand S."/>
            <person name="Jogler M."/>
            <person name="Boedeker C."/>
            <person name="Pinto D."/>
            <person name="Vollmers J."/>
            <person name="Rivas-Marin E."/>
            <person name="Kohn T."/>
            <person name="Peeters S.H."/>
            <person name="Heuer A."/>
            <person name="Rast P."/>
            <person name="Oberbeckmann S."/>
            <person name="Bunk B."/>
            <person name="Jeske O."/>
            <person name="Meyerdierks A."/>
            <person name="Storesund J.E."/>
            <person name="Kallscheuer N."/>
            <person name="Luecker S."/>
            <person name="Lage O.M."/>
            <person name="Pohl T."/>
            <person name="Merkel B.J."/>
            <person name="Hornburger P."/>
            <person name="Mueller R.-W."/>
            <person name="Bruemmer F."/>
            <person name="Labrenz M."/>
            <person name="Spormann A.M."/>
            <person name="Op Den Camp H."/>
            <person name="Overmann J."/>
            <person name="Amann R."/>
            <person name="Jetten M.S.M."/>
            <person name="Mascher T."/>
            <person name="Medema M.H."/>
            <person name="Devos D.P."/>
            <person name="Kaster A.-K."/>
            <person name="Ovreas L."/>
            <person name="Rohde M."/>
            <person name="Galperin M.Y."/>
            <person name="Jogler C."/>
        </authorList>
    </citation>
    <scope>NUCLEOTIDE SEQUENCE [LARGE SCALE GENOMIC DNA]</scope>
    <source>
        <strain evidence="2 3">Pla52n</strain>
    </source>
</reference>
<keyword evidence="3" id="KW-1185">Reference proteome</keyword>
<keyword evidence="1" id="KW-1133">Transmembrane helix</keyword>
<dbReference type="RefSeq" id="WP_146522742.1">
    <property type="nucleotide sequence ID" value="NZ_CP151726.1"/>
</dbReference>
<feature type="transmembrane region" description="Helical" evidence="1">
    <location>
        <begin position="76"/>
        <end position="96"/>
    </location>
</feature>
<comment type="caution">
    <text evidence="2">The sequence shown here is derived from an EMBL/GenBank/DDBJ whole genome shotgun (WGS) entry which is preliminary data.</text>
</comment>
<organism evidence="2 3">
    <name type="scientific">Stieleria varia</name>
    <dbReference type="NCBI Taxonomy" id="2528005"/>
    <lineage>
        <taxon>Bacteria</taxon>
        <taxon>Pseudomonadati</taxon>
        <taxon>Planctomycetota</taxon>
        <taxon>Planctomycetia</taxon>
        <taxon>Pirellulales</taxon>
        <taxon>Pirellulaceae</taxon>
        <taxon>Stieleria</taxon>
    </lineage>
</organism>
<protein>
    <submittedName>
        <fullName evidence="2">Uncharacterized protein</fullName>
    </submittedName>
</protein>
<dbReference type="EMBL" id="SJPN01000008">
    <property type="protein sequence ID" value="TWT93955.1"/>
    <property type="molecule type" value="Genomic_DNA"/>
</dbReference>
<feature type="transmembrane region" description="Helical" evidence="1">
    <location>
        <begin position="108"/>
        <end position="127"/>
    </location>
</feature>
<keyword evidence="1" id="KW-0472">Membrane</keyword>
<gene>
    <name evidence="2" type="ORF">Pla52n_57830</name>
</gene>
<name>A0A5C6A3K4_9BACT</name>
<dbReference type="Proteomes" id="UP000320176">
    <property type="component" value="Unassembled WGS sequence"/>
</dbReference>
<feature type="transmembrane region" description="Helical" evidence="1">
    <location>
        <begin position="207"/>
        <end position="227"/>
    </location>
</feature>